<organism evidence="1 2">
    <name type="scientific">Rhodococcus maanshanensis</name>
    <dbReference type="NCBI Taxonomy" id="183556"/>
    <lineage>
        <taxon>Bacteria</taxon>
        <taxon>Bacillati</taxon>
        <taxon>Actinomycetota</taxon>
        <taxon>Actinomycetes</taxon>
        <taxon>Mycobacteriales</taxon>
        <taxon>Nocardiaceae</taxon>
        <taxon>Rhodococcus</taxon>
    </lineage>
</organism>
<protein>
    <submittedName>
        <fullName evidence="1">Uncharacterized protein</fullName>
    </submittedName>
</protein>
<keyword evidence="2" id="KW-1185">Reference proteome</keyword>
<dbReference type="AlphaFoldDB" id="A0A1H7NXX1"/>
<gene>
    <name evidence="1" type="ORF">SAMN05444583_107186</name>
</gene>
<dbReference type="EMBL" id="FOAW01000007">
    <property type="protein sequence ID" value="SEL28402.1"/>
    <property type="molecule type" value="Genomic_DNA"/>
</dbReference>
<dbReference type="Proteomes" id="UP000198677">
    <property type="component" value="Unassembled WGS sequence"/>
</dbReference>
<evidence type="ECO:0000313" key="2">
    <source>
        <dbReference type="Proteomes" id="UP000198677"/>
    </source>
</evidence>
<reference evidence="2" key="1">
    <citation type="submission" date="2016-10" db="EMBL/GenBank/DDBJ databases">
        <authorList>
            <person name="Varghese N."/>
            <person name="Submissions S."/>
        </authorList>
    </citation>
    <scope>NUCLEOTIDE SEQUENCE [LARGE SCALE GENOMIC DNA]</scope>
    <source>
        <strain evidence="2">DSM 44675</strain>
    </source>
</reference>
<accession>A0A1H7NXX1</accession>
<evidence type="ECO:0000313" key="1">
    <source>
        <dbReference type="EMBL" id="SEL28402.1"/>
    </source>
</evidence>
<name>A0A1H7NXX1_9NOCA</name>
<sequence length="54" mass="6188">MKRTLLALDRIQARLENELDTTEVRTERDAGYRSGISEALVHVMETKKSVATQR</sequence>
<proteinExistence type="predicted"/>